<dbReference type="Proteomes" id="UP000829992">
    <property type="component" value="Chromosome"/>
</dbReference>
<organism evidence="2 3">
    <name type="scientific">Streptomyces durmitorensis</name>
    <dbReference type="NCBI Taxonomy" id="319947"/>
    <lineage>
        <taxon>Bacteria</taxon>
        <taxon>Bacillati</taxon>
        <taxon>Actinomycetota</taxon>
        <taxon>Actinomycetes</taxon>
        <taxon>Kitasatosporales</taxon>
        <taxon>Streptomycetaceae</taxon>
        <taxon>Streptomyces</taxon>
    </lineage>
</organism>
<gene>
    <name evidence="2" type="ORF">M4V62_39935</name>
</gene>
<sequence>MTPAPIERADTLVSLPIDVTWLSRENIGQLIEVCAGIRHPKAVILFRQFDPLGQRKDIPTNSRRRFTEVEHMSLLRTDLAALDVRAHGALCAGIGVQSSLRHAIPPDEKARIGKRGGGPMYPLSSRHWPGRSEL</sequence>
<reference evidence="2 3" key="1">
    <citation type="submission" date="2022-05" db="EMBL/GenBank/DDBJ databases">
        <authorList>
            <person name="Zhou X."/>
            <person name="Li K."/>
            <person name="Man Y."/>
        </authorList>
    </citation>
    <scope>NUCLEOTIDE SEQUENCE [LARGE SCALE GENOMIC DNA]</scope>
    <source>
        <strain evidence="2 3">MS405</strain>
    </source>
</reference>
<name>A0ABY4Q6V9_9ACTN</name>
<evidence type="ECO:0000313" key="2">
    <source>
        <dbReference type="EMBL" id="UQT60748.1"/>
    </source>
</evidence>
<feature type="region of interest" description="Disordered" evidence="1">
    <location>
        <begin position="105"/>
        <end position="134"/>
    </location>
</feature>
<dbReference type="EMBL" id="CP097289">
    <property type="protein sequence ID" value="UQT60748.1"/>
    <property type="molecule type" value="Genomic_DNA"/>
</dbReference>
<evidence type="ECO:0000256" key="1">
    <source>
        <dbReference type="SAM" id="MobiDB-lite"/>
    </source>
</evidence>
<protein>
    <submittedName>
        <fullName evidence="2">Uncharacterized protein</fullName>
    </submittedName>
</protein>
<accession>A0ABY4Q6V9</accession>
<proteinExistence type="predicted"/>
<keyword evidence="3" id="KW-1185">Reference proteome</keyword>
<dbReference type="RefSeq" id="WP_249592081.1">
    <property type="nucleotide sequence ID" value="NZ_BAAAQL010000018.1"/>
</dbReference>
<evidence type="ECO:0000313" key="3">
    <source>
        <dbReference type="Proteomes" id="UP000829992"/>
    </source>
</evidence>